<feature type="region of interest" description="Disordered" evidence="2">
    <location>
        <begin position="40"/>
        <end position="72"/>
    </location>
</feature>
<dbReference type="EMBL" id="MBRJ01000041">
    <property type="protein sequence ID" value="OHX44582.1"/>
    <property type="molecule type" value="Genomic_DNA"/>
</dbReference>
<keyword evidence="7" id="KW-1185">Reference proteome</keyword>
<keyword evidence="1" id="KW-0677">Repeat</keyword>
<accession>A0ABX3CNC5</accession>
<dbReference type="PANTHER" id="PTHR32305:SF15">
    <property type="entry name" value="PROTEIN RHSA-RELATED"/>
    <property type="match status" value="1"/>
</dbReference>
<dbReference type="PANTHER" id="PTHR32305">
    <property type="match status" value="1"/>
</dbReference>
<dbReference type="InterPro" id="IPR031325">
    <property type="entry name" value="RHS_repeat"/>
</dbReference>
<feature type="domain" description="DUF6531" evidence="4">
    <location>
        <begin position="504"/>
        <end position="576"/>
    </location>
</feature>
<feature type="domain" description="Teneurin-like YD-shell" evidence="5">
    <location>
        <begin position="1509"/>
        <end position="1800"/>
    </location>
</feature>
<dbReference type="NCBIfam" id="NF033679">
    <property type="entry name" value="DNRLRE_dom"/>
    <property type="match status" value="1"/>
</dbReference>
<evidence type="ECO:0000259" key="3">
    <source>
        <dbReference type="Pfam" id="PF14436"/>
    </source>
</evidence>
<feature type="domain" description="Teneurin-like YD-shell" evidence="5">
    <location>
        <begin position="1373"/>
        <end position="1499"/>
    </location>
</feature>
<evidence type="ECO:0000259" key="5">
    <source>
        <dbReference type="Pfam" id="PF25023"/>
    </source>
</evidence>
<dbReference type="Gene3D" id="2.180.10.10">
    <property type="entry name" value="RHS repeat-associated core"/>
    <property type="match status" value="1"/>
</dbReference>
<evidence type="ECO:0000313" key="7">
    <source>
        <dbReference type="Proteomes" id="UP000180194"/>
    </source>
</evidence>
<dbReference type="InterPro" id="IPR006530">
    <property type="entry name" value="YD"/>
</dbReference>
<feature type="region of interest" description="Disordered" evidence="2">
    <location>
        <begin position="1810"/>
        <end position="1841"/>
    </location>
</feature>
<dbReference type="Pfam" id="PF25023">
    <property type="entry name" value="TEN_YD-shell"/>
    <property type="match status" value="3"/>
</dbReference>
<dbReference type="NCBIfam" id="TIGR03696">
    <property type="entry name" value="Rhs_assc_core"/>
    <property type="match status" value="1"/>
</dbReference>
<dbReference type="InterPro" id="IPR050708">
    <property type="entry name" value="T6SS_VgrG/RHS"/>
</dbReference>
<proteinExistence type="predicted"/>
<dbReference type="SUPFAM" id="SSF49785">
    <property type="entry name" value="Galactose-binding domain-like"/>
    <property type="match status" value="1"/>
</dbReference>
<name>A0ABX3CNC5_9BACI</name>
<dbReference type="Pfam" id="PF20148">
    <property type="entry name" value="DUF6531"/>
    <property type="match status" value="1"/>
</dbReference>
<feature type="compositionally biased region" description="Polar residues" evidence="2">
    <location>
        <begin position="40"/>
        <end position="66"/>
    </location>
</feature>
<comment type="caution">
    <text evidence="6">The sequence shown here is derived from an EMBL/GenBank/DDBJ whole genome shotgun (WGS) entry which is preliminary data.</text>
</comment>
<reference evidence="6 7" key="1">
    <citation type="submission" date="2016-07" db="EMBL/GenBank/DDBJ databases">
        <title>Bacillus oceanisediminis whole genome.</title>
        <authorList>
            <person name="Pal Y."/>
            <person name="Verma A."/>
            <person name="Mual P."/>
            <person name="Srinivasan K."/>
        </authorList>
    </citation>
    <scope>NUCLEOTIDE SEQUENCE [LARGE SCALE GENOMIC DNA]</scope>
    <source>
        <strain evidence="6 7">Bhandara28</strain>
    </source>
</reference>
<evidence type="ECO:0000256" key="1">
    <source>
        <dbReference type="ARBA" id="ARBA00022737"/>
    </source>
</evidence>
<evidence type="ECO:0000313" key="6">
    <source>
        <dbReference type="EMBL" id="OHX44582.1"/>
    </source>
</evidence>
<dbReference type="InterPro" id="IPR008979">
    <property type="entry name" value="Galactose-bd-like_sf"/>
</dbReference>
<evidence type="ECO:0000259" key="4">
    <source>
        <dbReference type="Pfam" id="PF20148"/>
    </source>
</evidence>
<evidence type="ECO:0000256" key="2">
    <source>
        <dbReference type="SAM" id="MobiDB-lite"/>
    </source>
</evidence>
<dbReference type="RefSeq" id="WP_009335549.1">
    <property type="nucleotide sequence ID" value="NZ_MBRJ01000041.1"/>
</dbReference>
<dbReference type="Gene3D" id="2.60.120.260">
    <property type="entry name" value="Galactose-binding domain-like"/>
    <property type="match status" value="1"/>
</dbReference>
<protein>
    <recommendedName>
        <fullName evidence="8">RHS repeat-associated protein</fullName>
    </recommendedName>
</protein>
<sequence>MKKTNRTLLTKSICIFITFLLVFTSLPLHKTTVSAEEYLGSNTNQETPSNVDSSSQDNQPTTFESNQKGKEVVSMRTETAKVYENLDGTYTSEVFLEPIHFKKDEKWVDIDNTIYENAAGEFENKSNKFKVKFPKKPKENSEAKLFTYEIDGHVVEVEFIDSSKARPNVHNGTQDINGTLEKDKKVKYKDLYSGVTFDYVVDGTKIKENIILDSYRGKNIFEFHIKAQGLKAEKKESGLIEFTDEKTGKFVFFIQRPYMYDSATNPEVSQKVTQEINSIEDGFLLTVTADEEYLTSSKRVYPVVIDPWIDVFEAQDTFVSSNNSTSNYGNLDYLSVGNNGTLGKTRTYARWDLPYIPNARVTQASLGVYQYSSGADIPVYLHRVTNPLDTSTVKWSTQPTFEASAAASKSGVATGYNYFLISDLVKGWYDNTFPNYGVVLKYADAQEGTTGAKLFRSAEWNSTSTDPYGKPKLVITYRSKNFLGITDYWEYTPDLINGDGRAIVNVINGNMVYDIPVLSLPGKTNAFDLKLVYNSRSGFEDAVGYRWTFSAQRKLIPNYDKTIVEYIDENGTHYHFNKQQHDTGTSYSSPEGKFLEFNSTSDGGYTLKEPDETLYYFDGTGRNTKTVDEKGNTVVYTFDGTSNRIIKISERFGTETTGRDISLSYDSVTGLLKKIIDFRGSETVFDYGHSSPVNRLDSITYAANRPEQKRISFTYDNNHQLTSVIDANGNIGKFEYDALSRVSKIIDPRSDSIFSELIYPSPFETIFKDANGGQTYFKNNGELGLATVNVVEKIEDYQGTNPSSTLYEWKNNEVVKVIEPNKDSGNSNGPTTLAEYDEKGNLKTLTTPVNEIESNQYDNKSNLTGQTTNTGLSIDNVYDFKSNLLFSTNHAGLTDYQSYDRYGNIVSSVSTTSGTYNLVSNSNFETVDANSLPVNWGMRAGGGYSVPTIGKFGNRSAKMSLTGTEGYRYYYQNIPISTALSDKTFTVSGFLKTENVTGVGAQIVVYFKDTNDQFIRDNGGNAITYTTNPLKGSRDWVNISQTFIAPSNTAYVQVLLNFDGAGSAYFDGVQLNQGNMSVDFVSNENESFEAGTATTLGNWTLNSLGTGDGKSNEQSKSGQYSAKLTGVSTGSRYLGQLVQAKGKSGDAITISGWAYVKSPNTTGDFSLQATFVYTDGTEGKFTVPFDTTSANKWQFLKKTFRAGKDFSQIKIYAKFNNQAGTVYFDNIKAEERAATSSATYSADGNFVQGITNAINQTTTFEYNANGNQTSLTTHRGNRTIFGYDFLNQLTLVTQEAPVGATNITVGYKYDAQGNLKERTDPRNHVTAYEYNALNQVTKEIDPLEKIIRYDYDSNGNLNLIEKGKGPTTLSKQELKYNHKNQLSETWINGQKVADYQYDFAGNVKSVQYQGQTYSFGYDAFNRLTSIIEPSGFKQDIKFEGNISSPSYGLRSELLETFGGSSYKTTTGYDTLQRLSSLTTSTGAKTELYYNEKSQPIQIRFLNNGSASPFSLFQSYDELGRYKSQHLMGSSDLDLKYEYDSDANLQTYFDGIDNHSYTYDFANRLESWTYKGQTVNYNYDTAGNLKNPNSKTLTFNAANEIDGFTYDEAGNLLKDDKYQYEWDGEGRLITVKDLMGITLSSYTYFSYGLRKTKTVGPSTFSYHYDGSDLIRITDQNNQTVWAFTWINGRPNTVTNSQGQTFFYITNYRGDVVRIVDGTGVVVANYSYDPWGNVSQMSENTSVANQPIGYAGYFFDRETNLYYLQARYYDPATARFISRDAYEGDVDSPVTQNPYVYANNNPLIWVDPDGNRSARKENPLNGIGGTRGPVSSRAGGKAASKPINLPSYKKVNINMGHIMSGHSKSGGRATQSKIKSLFPRNMSQKQIENAIRNAYRHGKRVQTQGDRVKVQGKSGGMTIEMWVNTKTKRIETAYPK</sequence>
<dbReference type="Pfam" id="PF14436">
    <property type="entry name" value="EndoU_bacteria"/>
    <property type="match status" value="1"/>
</dbReference>
<feature type="domain" description="Bacterial EndoU nuclease" evidence="3">
    <location>
        <begin position="1858"/>
        <end position="1933"/>
    </location>
</feature>
<gene>
    <name evidence="6" type="ORF">BBV17_25500</name>
</gene>
<dbReference type="Proteomes" id="UP000180194">
    <property type="component" value="Unassembled WGS sequence"/>
</dbReference>
<dbReference type="InterPro" id="IPR045351">
    <property type="entry name" value="DUF6531"/>
</dbReference>
<dbReference type="InterPro" id="IPR029501">
    <property type="entry name" value="EndoU_bac"/>
</dbReference>
<dbReference type="Pfam" id="PF05593">
    <property type="entry name" value="RHS_repeat"/>
    <property type="match status" value="1"/>
</dbReference>
<dbReference type="InterPro" id="IPR056823">
    <property type="entry name" value="TEN-like_YD-shell"/>
</dbReference>
<dbReference type="NCBIfam" id="TIGR01643">
    <property type="entry name" value="YD_repeat_2x"/>
    <property type="match status" value="3"/>
</dbReference>
<dbReference type="InterPro" id="IPR022385">
    <property type="entry name" value="Rhs_assc_core"/>
</dbReference>
<organism evidence="6 7">
    <name type="scientific">Cytobacillus oceanisediminis</name>
    <dbReference type="NCBI Taxonomy" id="665099"/>
    <lineage>
        <taxon>Bacteria</taxon>
        <taxon>Bacillati</taxon>
        <taxon>Bacillota</taxon>
        <taxon>Bacilli</taxon>
        <taxon>Bacillales</taxon>
        <taxon>Bacillaceae</taxon>
        <taxon>Cytobacillus</taxon>
    </lineage>
</organism>
<feature type="domain" description="Teneurin-like YD-shell" evidence="5">
    <location>
        <begin position="1220"/>
        <end position="1357"/>
    </location>
</feature>
<evidence type="ECO:0008006" key="8">
    <source>
        <dbReference type="Google" id="ProtNLM"/>
    </source>
</evidence>